<dbReference type="Proteomes" id="UP000224567">
    <property type="component" value="Unassembled WGS sequence"/>
</dbReference>
<evidence type="ECO:0000313" key="1">
    <source>
        <dbReference type="EMBL" id="PHT36282.1"/>
    </source>
</evidence>
<dbReference type="AlphaFoldDB" id="A0A2G2VTJ3"/>
<organism evidence="1 2">
    <name type="scientific">Capsicum baccatum</name>
    <name type="common">Peruvian pepper</name>
    <dbReference type="NCBI Taxonomy" id="33114"/>
    <lineage>
        <taxon>Eukaryota</taxon>
        <taxon>Viridiplantae</taxon>
        <taxon>Streptophyta</taxon>
        <taxon>Embryophyta</taxon>
        <taxon>Tracheophyta</taxon>
        <taxon>Spermatophyta</taxon>
        <taxon>Magnoliopsida</taxon>
        <taxon>eudicotyledons</taxon>
        <taxon>Gunneridae</taxon>
        <taxon>Pentapetalae</taxon>
        <taxon>asterids</taxon>
        <taxon>lamiids</taxon>
        <taxon>Solanales</taxon>
        <taxon>Solanaceae</taxon>
        <taxon>Solanoideae</taxon>
        <taxon>Capsiceae</taxon>
        <taxon>Capsicum</taxon>
    </lineage>
</organism>
<name>A0A2G2VTJ3_CAPBA</name>
<gene>
    <name evidence="1" type="ORF">CQW23_23982</name>
</gene>
<keyword evidence="2" id="KW-1185">Reference proteome</keyword>
<reference evidence="1 2" key="1">
    <citation type="journal article" date="2017" name="Genome Biol.">
        <title>New reference genome sequences of hot pepper reveal the massive evolution of plant disease-resistance genes by retroduplication.</title>
        <authorList>
            <person name="Kim S."/>
            <person name="Park J."/>
            <person name="Yeom S.I."/>
            <person name="Kim Y.M."/>
            <person name="Seo E."/>
            <person name="Kim K.T."/>
            <person name="Kim M.S."/>
            <person name="Lee J.M."/>
            <person name="Cheong K."/>
            <person name="Shin H.S."/>
            <person name="Kim S.B."/>
            <person name="Han K."/>
            <person name="Lee J."/>
            <person name="Park M."/>
            <person name="Lee H.A."/>
            <person name="Lee H.Y."/>
            <person name="Lee Y."/>
            <person name="Oh S."/>
            <person name="Lee J.H."/>
            <person name="Choi E."/>
            <person name="Choi E."/>
            <person name="Lee S.E."/>
            <person name="Jeon J."/>
            <person name="Kim H."/>
            <person name="Choi G."/>
            <person name="Song H."/>
            <person name="Lee J."/>
            <person name="Lee S.C."/>
            <person name="Kwon J.K."/>
            <person name="Lee H.Y."/>
            <person name="Koo N."/>
            <person name="Hong Y."/>
            <person name="Kim R.W."/>
            <person name="Kang W.H."/>
            <person name="Huh J.H."/>
            <person name="Kang B.C."/>
            <person name="Yang T.J."/>
            <person name="Lee Y.H."/>
            <person name="Bennetzen J.L."/>
            <person name="Choi D."/>
        </authorList>
    </citation>
    <scope>NUCLEOTIDE SEQUENCE [LARGE SCALE GENOMIC DNA]</scope>
    <source>
        <strain evidence="2">cv. PBC81</strain>
    </source>
</reference>
<accession>A0A2G2VTJ3</accession>
<evidence type="ECO:0000313" key="2">
    <source>
        <dbReference type="Proteomes" id="UP000224567"/>
    </source>
</evidence>
<reference evidence="2" key="2">
    <citation type="journal article" date="2017" name="J. Anim. Genet.">
        <title>Multiple reference genome sequences of hot pepper reveal the massive evolution of plant disease resistance genes by retroduplication.</title>
        <authorList>
            <person name="Kim S."/>
            <person name="Park J."/>
            <person name="Yeom S.-I."/>
            <person name="Kim Y.-M."/>
            <person name="Seo E."/>
            <person name="Kim K.-T."/>
            <person name="Kim M.-S."/>
            <person name="Lee J.M."/>
            <person name="Cheong K."/>
            <person name="Shin H.-S."/>
            <person name="Kim S.-B."/>
            <person name="Han K."/>
            <person name="Lee J."/>
            <person name="Park M."/>
            <person name="Lee H.-A."/>
            <person name="Lee H.-Y."/>
            <person name="Lee Y."/>
            <person name="Oh S."/>
            <person name="Lee J.H."/>
            <person name="Choi E."/>
            <person name="Choi E."/>
            <person name="Lee S.E."/>
            <person name="Jeon J."/>
            <person name="Kim H."/>
            <person name="Choi G."/>
            <person name="Song H."/>
            <person name="Lee J."/>
            <person name="Lee S.-C."/>
            <person name="Kwon J.-K."/>
            <person name="Lee H.-Y."/>
            <person name="Koo N."/>
            <person name="Hong Y."/>
            <person name="Kim R.W."/>
            <person name="Kang W.-H."/>
            <person name="Huh J.H."/>
            <person name="Kang B.-C."/>
            <person name="Yang T.-J."/>
            <person name="Lee Y.-H."/>
            <person name="Bennetzen J.L."/>
            <person name="Choi D."/>
        </authorList>
    </citation>
    <scope>NUCLEOTIDE SEQUENCE [LARGE SCALE GENOMIC DNA]</scope>
    <source>
        <strain evidence="2">cv. PBC81</strain>
    </source>
</reference>
<dbReference type="EMBL" id="MLFT02000010">
    <property type="protein sequence ID" value="PHT36282.1"/>
    <property type="molecule type" value="Genomic_DNA"/>
</dbReference>
<comment type="caution">
    <text evidence="1">The sequence shown here is derived from an EMBL/GenBank/DDBJ whole genome shotgun (WGS) entry which is preliminary data.</text>
</comment>
<sequence>MTLPIAVRCNDSYDNLVASVVECGDLDYAPSDVVISYLTHWREKVHPTIINSDKHVSLYMIDVDVNGFRPILRINVVERPFEKPLNSSPPLPQCPVVDDDLNDYENHDDYPIKMKDNSMDMEYNLSNS</sequence>
<protein>
    <submittedName>
        <fullName evidence="1">Uncharacterized protein</fullName>
    </submittedName>
</protein>
<proteinExistence type="predicted"/>